<dbReference type="InterPro" id="IPR003663">
    <property type="entry name" value="Sugar/inositol_transpt"/>
</dbReference>
<feature type="transmembrane region" description="Helical" evidence="8">
    <location>
        <begin position="131"/>
        <end position="149"/>
    </location>
</feature>
<dbReference type="PANTHER" id="PTHR48022:SF28">
    <property type="entry name" value="MAJOR FACILITATOR SUPERFAMILY (MFS) PROFILE DOMAIN-CONTAINING PROTEIN-RELATED"/>
    <property type="match status" value="1"/>
</dbReference>
<feature type="transmembrane region" description="Helical" evidence="8">
    <location>
        <begin position="155"/>
        <end position="176"/>
    </location>
</feature>
<dbReference type="GO" id="GO:0005351">
    <property type="term" value="F:carbohydrate:proton symporter activity"/>
    <property type="evidence" value="ECO:0007669"/>
    <property type="project" value="TreeGrafter"/>
</dbReference>
<feature type="transmembrane region" description="Helical" evidence="8">
    <location>
        <begin position="453"/>
        <end position="471"/>
    </location>
</feature>
<evidence type="ECO:0000313" key="10">
    <source>
        <dbReference type="EMBL" id="KAJ9640200.1"/>
    </source>
</evidence>
<feature type="transmembrane region" description="Helical" evidence="8">
    <location>
        <begin position="188"/>
        <end position="206"/>
    </location>
</feature>
<evidence type="ECO:0000256" key="7">
    <source>
        <dbReference type="SAM" id="MobiDB-lite"/>
    </source>
</evidence>
<reference evidence="10" key="1">
    <citation type="submission" date="2022-10" db="EMBL/GenBank/DDBJ databases">
        <title>Culturing micro-colonial fungi from biological soil crusts in the Mojave desert and describing Neophaeococcomyces mojavensis, and introducing the new genera and species Taxawa tesnikishii.</title>
        <authorList>
            <person name="Kurbessoian T."/>
            <person name="Stajich J.E."/>
        </authorList>
    </citation>
    <scope>NUCLEOTIDE SEQUENCE</scope>
    <source>
        <strain evidence="10">TK_35</strain>
    </source>
</reference>
<dbReference type="PRINTS" id="PR00171">
    <property type="entry name" value="SUGRTRNSPORT"/>
</dbReference>
<evidence type="ECO:0000259" key="9">
    <source>
        <dbReference type="PROSITE" id="PS50850"/>
    </source>
</evidence>
<feature type="domain" description="Major facilitator superfamily (MFS) profile" evidence="9">
    <location>
        <begin position="61"/>
        <end position="475"/>
    </location>
</feature>
<dbReference type="InterPro" id="IPR005828">
    <property type="entry name" value="MFS_sugar_transport-like"/>
</dbReference>
<dbReference type="SUPFAM" id="SSF103473">
    <property type="entry name" value="MFS general substrate transporter"/>
    <property type="match status" value="1"/>
</dbReference>
<evidence type="ECO:0000256" key="3">
    <source>
        <dbReference type="ARBA" id="ARBA00022448"/>
    </source>
</evidence>
<name>A0AA38YAU6_9EURO</name>
<feature type="region of interest" description="Disordered" evidence="7">
    <location>
        <begin position="1"/>
        <end position="36"/>
    </location>
</feature>
<feature type="transmembrane region" description="Helical" evidence="8">
    <location>
        <begin position="386"/>
        <end position="409"/>
    </location>
</feature>
<dbReference type="InterPro" id="IPR050360">
    <property type="entry name" value="MFS_Sugar_Transporters"/>
</dbReference>
<organism evidence="10 11">
    <name type="scientific">Knufia peltigerae</name>
    <dbReference type="NCBI Taxonomy" id="1002370"/>
    <lineage>
        <taxon>Eukaryota</taxon>
        <taxon>Fungi</taxon>
        <taxon>Dikarya</taxon>
        <taxon>Ascomycota</taxon>
        <taxon>Pezizomycotina</taxon>
        <taxon>Eurotiomycetes</taxon>
        <taxon>Chaetothyriomycetidae</taxon>
        <taxon>Chaetothyriales</taxon>
        <taxon>Trichomeriaceae</taxon>
        <taxon>Knufia</taxon>
    </lineage>
</organism>
<feature type="transmembrane region" description="Helical" evidence="8">
    <location>
        <begin position="357"/>
        <end position="374"/>
    </location>
</feature>
<evidence type="ECO:0000313" key="11">
    <source>
        <dbReference type="Proteomes" id="UP001172681"/>
    </source>
</evidence>
<evidence type="ECO:0000256" key="8">
    <source>
        <dbReference type="SAM" id="Phobius"/>
    </source>
</evidence>
<sequence>MDDKVTPPQMVEATGSDQSDSSPDEKHTPPSLIQVPNNVDVNAPRGRFAFGAQGKSLLRMITGCGAIGFMLFGYDQGVLGGINTSNDFLAQFGYPSSSLLGTINAIYEIGCFAGAINVFLVGEKIGRRKCLYVGALLMGIGAILQASAFGVPQMIVGRVVCGWGNGFNTATTPIWVSELSPAKSRGRMVAAEGSLIAFGIVIASYYNIGMYYAKGPVVWRAPIASQLIFIIAQVAMVVVLPESPRWLARHGRHQEAVDILAQLKGHDTPLDDPAVLTKKAEIDQILQLEHADGPWHIKECFRSGPLKIRRRYLLAIVDLGRSHEFALQLAAGLAVTYWVFSFIPWMWLDKISRRQPLVIGAFVCSFCFLIAAILQSEEGSNTRIQASLAFFFLFEAVFAIGWLPVPWLYPAEIMPLRHRTHSAALATAADWIFNYMIVQVTPIMISNIRWKSYMVFFVLNFAHGVVVFLFFPETSGKSLEEMDSMFMGNNDRILVVDKKGSLLPGFRGRYDGSDDFSIATTTGVNLIA</sequence>
<evidence type="ECO:0000256" key="4">
    <source>
        <dbReference type="ARBA" id="ARBA00022692"/>
    </source>
</evidence>
<keyword evidence="11" id="KW-1185">Reference proteome</keyword>
<evidence type="ECO:0000256" key="5">
    <source>
        <dbReference type="ARBA" id="ARBA00022989"/>
    </source>
</evidence>
<feature type="transmembrane region" description="Helical" evidence="8">
    <location>
        <begin position="94"/>
        <end position="119"/>
    </location>
</feature>
<gene>
    <name evidence="10" type="ORF">H2204_003425</name>
</gene>
<evidence type="ECO:0000256" key="6">
    <source>
        <dbReference type="ARBA" id="ARBA00023136"/>
    </source>
</evidence>
<dbReference type="PANTHER" id="PTHR48022">
    <property type="entry name" value="PLASTIDIC GLUCOSE TRANSPORTER 4"/>
    <property type="match status" value="1"/>
</dbReference>
<dbReference type="GO" id="GO:0016020">
    <property type="term" value="C:membrane"/>
    <property type="evidence" value="ECO:0007669"/>
    <property type="project" value="UniProtKB-SubCell"/>
</dbReference>
<proteinExistence type="inferred from homology"/>
<keyword evidence="5 8" id="KW-1133">Transmembrane helix</keyword>
<comment type="caution">
    <text evidence="10">The sequence shown here is derived from an EMBL/GenBank/DDBJ whole genome shotgun (WGS) entry which is preliminary data.</text>
</comment>
<keyword evidence="4 8" id="KW-0812">Transmembrane</keyword>
<dbReference type="InterPro" id="IPR020846">
    <property type="entry name" value="MFS_dom"/>
</dbReference>
<protein>
    <recommendedName>
        <fullName evidence="9">Major facilitator superfamily (MFS) profile domain-containing protein</fullName>
    </recommendedName>
</protein>
<dbReference type="Gene3D" id="1.20.1250.20">
    <property type="entry name" value="MFS general substrate transporter like domains"/>
    <property type="match status" value="2"/>
</dbReference>
<dbReference type="AlphaFoldDB" id="A0AA38YAU6"/>
<keyword evidence="3" id="KW-0813">Transport</keyword>
<keyword evidence="6 8" id="KW-0472">Membrane</keyword>
<evidence type="ECO:0000256" key="2">
    <source>
        <dbReference type="ARBA" id="ARBA00010992"/>
    </source>
</evidence>
<dbReference type="EMBL" id="JAPDRN010000015">
    <property type="protein sequence ID" value="KAJ9640200.1"/>
    <property type="molecule type" value="Genomic_DNA"/>
</dbReference>
<dbReference type="InterPro" id="IPR036259">
    <property type="entry name" value="MFS_trans_sf"/>
</dbReference>
<feature type="transmembrane region" description="Helical" evidence="8">
    <location>
        <begin position="325"/>
        <end position="345"/>
    </location>
</feature>
<evidence type="ECO:0000256" key="1">
    <source>
        <dbReference type="ARBA" id="ARBA00004141"/>
    </source>
</evidence>
<feature type="transmembrane region" description="Helical" evidence="8">
    <location>
        <begin position="421"/>
        <end position="441"/>
    </location>
</feature>
<feature type="transmembrane region" description="Helical" evidence="8">
    <location>
        <begin position="218"/>
        <end position="240"/>
    </location>
</feature>
<comment type="similarity">
    <text evidence="2">Belongs to the major facilitator superfamily. Sugar transporter (TC 2.A.1.1) family.</text>
</comment>
<dbReference type="Pfam" id="PF00083">
    <property type="entry name" value="Sugar_tr"/>
    <property type="match status" value="2"/>
</dbReference>
<comment type="subcellular location">
    <subcellularLocation>
        <location evidence="1">Membrane</location>
        <topology evidence="1">Multi-pass membrane protein</topology>
    </subcellularLocation>
</comment>
<feature type="transmembrane region" description="Helical" evidence="8">
    <location>
        <begin position="57"/>
        <end position="74"/>
    </location>
</feature>
<accession>A0AA38YAU6</accession>
<dbReference type="PROSITE" id="PS50850">
    <property type="entry name" value="MFS"/>
    <property type="match status" value="1"/>
</dbReference>
<dbReference type="Proteomes" id="UP001172681">
    <property type="component" value="Unassembled WGS sequence"/>
</dbReference>